<evidence type="ECO:0000256" key="1">
    <source>
        <dbReference type="ARBA" id="ARBA00006100"/>
    </source>
</evidence>
<dbReference type="InterPro" id="IPR034505">
    <property type="entry name" value="Coproporphyrinogen-III_oxidase"/>
</dbReference>
<name>A0ABU4JNZ0_9CLOT</name>
<evidence type="ECO:0000256" key="2">
    <source>
        <dbReference type="ARBA" id="ARBA00017228"/>
    </source>
</evidence>
<dbReference type="InterPro" id="IPR006638">
    <property type="entry name" value="Elp3/MiaA/NifB-like_rSAM"/>
</dbReference>
<accession>A0ABU4JNZ0</accession>
<dbReference type="PROSITE" id="PS51918">
    <property type="entry name" value="RADICAL_SAM"/>
    <property type="match status" value="1"/>
</dbReference>
<dbReference type="RefSeq" id="WP_318796499.1">
    <property type="nucleotide sequence ID" value="NZ_JARUJP010000001.1"/>
</dbReference>
<organism evidence="11 12">
    <name type="scientific">Clostridium tanneri</name>
    <dbReference type="NCBI Taxonomy" id="3037988"/>
    <lineage>
        <taxon>Bacteria</taxon>
        <taxon>Bacillati</taxon>
        <taxon>Bacillota</taxon>
        <taxon>Clostridia</taxon>
        <taxon>Eubacteriales</taxon>
        <taxon>Clostridiaceae</taxon>
        <taxon>Clostridium</taxon>
    </lineage>
</organism>
<dbReference type="NCBIfam" id="TIGR00539">
    <property type="entry name" value="hemN_rel"/>
    <property type="match status" value="1"/>
</dbReference>
<dbReference type="EMBL" id="JARUJP010000001">
    <property type="protein sequence ID" value="MDW8799822.1"/>
    <property type="molecule type" value="Genomic_DNA"/>
</dbReference>
<sequence>MNSNNESNTISNEVALYIHIPFCKQKCLYCDFPSFCGKEGHMLEYSRALAKDIEGIGNRKIKTIFIGGGTPTYLSLEGWNIIKSAIDKLNKREDLEFTVEGNPGTFTEEKLLFLKRMGVNRLSIGLQAWQDSILNKLGRIHSVGEFIESYHLARKVGFNNINADLMFGLPNQSLKDWEETLINITKLNPEHISCYSLIVEENTPFYKMYEDEKLQLPEEEIERKMYNLAVEILKKEGYERYEISNFSKTGKECKHNLVYWDLDEYVGCGVGSHSYVDGIRYRKTENIEEYIEEMTLGNDLRLDIHENSLKDDMEEFMFMGLRKIDGISVDKFNIRFKKDIYLVYGDIIEKYLSEGMLIKSGERLFLSNRAIEVSNSIMCDFILSE</sequence>
<keyword evidence="9" id="KW-0004">4Fe-4S</keyword>
<dbReference type="PANTHER" id="PTHR13932:SF5">
    <property type="entry name" value="RADICAL S-ADENOSYL METHIONINE DOMAIN-CONTAINING PROTEIN 1, MITOCHONDRIAL"/>
    <property type="match status" value="1"/>
</dbReference>
<keyword evidence="4 9" id="KW-0949">S-adenosyl-L-methionine</keyword>
<dbReference type="PANTHER" id="PTHR13932">
    <property type="entry name" value="COPROPORPHYRINIGEN III OXIDASE"/>
    <property type="match status" value="1"/>
</dbReference>
<dbReference type="SUPFAM" id="SSF102114">
    <property type="entry name" value="Radical SAM enzymes"/>
    <property type="match status" value="1"/>
</dbReference>
<keyword evidence="12" id="KW-1185">Reference proteome</keyword>
<keyword evidence="9" id="KW-0963">Cytoplasm</keyword>
<evidence type="ECO:0000313" key="11">
    <source>
        <dbReference type="EMBL" id="MDW8799822.1"/>
    </source>
</evidence>
<feature type="domain" description="Radical SAM core" evidence="10">
    <location>
        <begin position="8"/>
        <end position="239"/>
    </location>
</feature>
<dbReference type="Pfam" id="PF06969">
    <property type="entry name" value="HemN_C"/>
    <property type="match status" value="1"/>
</dbReference>
<proteinExistence type="inferred from homology"/>
<dbReference type="SMART" id="SM00729">
    <property type="entry name" value="Elp3"/>
    <property type="match status" value="1"/>
</dbReference>
<dbReference type="SFLD" id="SFLDG01065">
    <property type="entry name" value="anaerobic_coproporphyrinogen-I"/>
    <property type="match status" value="1"/>
</dbReference>
<dbReference type="InterPro" id="IPR010723">
    <property type="entry name" value="HemN_C"/>
</dbReference>
<evidence type="ECO:0000256" key="4">
    <source>
        <dbReference type="ARBA" id="ARBA00022691"/>
    </source>
</evidence>
<dbReference type="InterPro" id="IPR058240">
    <property type="entry name" value="rSAM_sf"/>
</dbReference>
<evidence type="ECO:0000313" key="12">
    <source>
        <dbReference type="Proteomes" id="UP001281656"/>
    </source>
</evidence>
<dbReference type="SFLD" id="SFLDG01082">
    <property type="entry name" value="B12-binding_domain_containing"/>
    <property type="match status" value="1"/>
</dbReference>
<evidence type="ECO:0000259" key="10">
    <source>
        <dbReference type="PROSITE" id="PS51918"/>
    </source>
</evidence>
<evidence type="ECO:0000256" key="5">
    <source>
        <dbReference type="ARBA" id="ARBA00022723"/>
    </source>
</evidence>
<protein>
    <recommendedName>
        <fullName evidence="2 9">Heme chaperone HemW</fullName>
    </recommendedName>
</protein>
<dbReference type="InterPro" id="IPR007197">
    <property type="entry name" value="rSAM"/>
</dbReference>
<keyword evidence="5 9" id="KW-0479">Metal-binding</keyword>
<evidence type="ECO:0000256" key="8">
    <source>
        <dbReference type="ARBA" id="ARBA00023186"/>
    </source>
</evidence>
<keyword evidence="6 9" id="KW-0408">Iron</keyword>
<evidence type="ECO:0000256" key="7">
    <source>
        <dbReference type="ARBA" id="ARBA00023014"/>
    </source>
</evidence>
<comment type="similarity">
    <text evidence="1">Belongs to the anaerobic coproporphyrinogen-III oxidase family. HemW subfamily.</text>
</comment>
<reference evidence="11 12" key="1">
    <citation type="submission" date="2023-04" db="EMBL/GenBank/DDBJ databases">
        <title>Clostridium tannerae sp. nov., isolated from the fecal material of an alpaca.</title>
        <authorList>
            <person name="Miller S."/>
            <person name="Hendry M."/>
            <person name="King J."/>
            <person name="Sankaranarayanan K."/>
            <person name="Lawson P.A."/>
        </authorList>
    </citation>
    <scope>NUCLEOTIDE SEQUENCE [LARGE SCALE GENOMIC DNA]</scope>
    <source>
        <strain evidence="11 12">A1-XYC3</strain>
    </source>
</reference>
<evidence type="ECO:0000256" key="3">
    <source>
        <dbReference type="ARBA" id="ARBA00022617"/>
    </source>
</evidence>
<comment type="caution">
    <text evidence="11">The sequence shown here is derived from an EMBL/GenBank/DDBJ whole genome shotgun (WGS) entry which is preliminary data.</text>
</comment>
<dbReference type="InterPro" id="IPR013785">
    <property type="entry name" value="Aldolase_TIM"/>
</dbReference>
<dbReference type="SFLD" id="SFLDF00288">
    <property type="entry name" value="HemN-like__clustered_with_nucl"/>
    <property type="match status" value="1"/>
</dbReference>
<keyword evidence="8 9" id="KW-0143">Chaperone</keyword>
<dbReference type="InterPro" id="IPR004559">
    <property type="entry name" value="HemW-like"/>
</dbReference>
<dbReference type="CDD" id="cd01335">
    <property type="entry name" value="Radical_SAM"/>
    <property type="match status" value="1"/>
</dbReference>
<evidence type="ECO:0000256" key="6">
    <source>
        <dbReference type="ARBA" id="ARBA00023004"/>
    </source>
</evidence>
<keyword evidence="3 9" id="KW-0349">Heme</keyword>
<keyword evidence="7 9" id="KW-0411">Iron-sulfur</keyword>
<dbReference type="SFLD" id="SFLDF00562">
    <property type="entry name" value="HemN-like__clustered_with_heat"/>
    <property type="match status" value="1"/>
</dbReference>
<dbReference type="SFLD" id="SFLDS00029">
    <property type="entry name" value="Radical_SAM"/>
    <property type="match status" value="1"/>
</dbReference>
<gene>
    <name evidence="11" type="primary">hemW</name>
    <name evidence="11" type="ORF">P8V03_01475</name>
</gene>
<evidence type="ECO:0000256" key="9">
    <source>
        <dbReference type="RuleBase" id="RU364116"/>
    </source>
</evidence>
<comment type="function">
    <text evidence="9">Probably acts as a heme chaperone, transferring heme to an unknown acceptor. Binds one molecule of heme per monomer, possibly covalently. Binds 1 [4Fe-4S] cluster. The cluster is coordinated with 3 cysteines and an exchangeable S-adenosyl-L-methionine.</text>
</comment>
<dbReference type="Pfam" id="PF04055">
    <property type="entry name" value="Radical_SAM"/>
    <property type="match status" value="1"/>
</dbReference>
<comment type="subcellular location">
    <subcellularLocation>
        <location evidence="9">Cytoplasm</location>
    </subcellularLocation>
</comment>
<dbReference type="Gene3D" id="3.20.20.70">
    <property type="entry name" value="Aldolase class I"/>
    <property type="match status" value="1"/>
</dbReference>
<dbReference type="Proteomes" id="UP001281656">
    <property type="component" value="Unassembled WGS sequence"/>
</dbReference>